<evidence type="ECO:0000259" key="7">
    <source>
        <dbReference type="Pfam" id="PF02272"/>
    </source>
</evidence>
<protein>
    <recommendedName>
        <fullName evidence="2">Single-stranded-DNA-specific exonuclease RecJ</fullName>
    </recommendedName>
</protein>
<comment type="caution">
    <text evidence="9">The sequence shown here is derived from an EMBL/GenBank/DDBJ whole genome shotgun (WGS) entry which is preliminary data.</text>
</comment>
<evidence type="ECO:0000256" key="4">
    <source>
        <dbReference type="ARBA" id="ARBA00022801"/>
    </source>
</evidence>
<dbReference type="Pfam" id="PF01368">
    <property type="entry name" value="DHH"/>
    <property type="match status" value="1"/>
</dbReference>
<accession>A0A6P0E3H2</accession>
<dbReference type="InterPro" id="IPR038763">
    <property type="entry name" value="DHH_sf"/>
</dbReference>
<name>A0A6P0E3H2_XANPE</name>
<dbReference type="Pfam" id="PF17768">
    <property type="entry name" value="RecJ_OB"/>
    <property type="match status" value="1"/>
</dbReference>
<sequence length="642" mass="69050">MSAVLVPNFISRGERSQNPKEGTGGGVNVGSLPFGLLDVTPDPKIRKRSVDASILRAAERDGFTPLQARVIAGRMKAEDSDLSVRQRVLPRIADLDSYHQLPDIDIAVDRICTAIQGREVIACVVDHDADGSTAGAVMLASLVDYFGMAQQDVLLFNSHRMKEGYGVSNAVVDRILQHHPLPSLIITGDQGSADHDRITRMREEGIDTVVTDHHEIPARGIPQDAVAVVNPARADSSFADKNVAGCHVAWLVMCAVRTELINRGHLPADAPRLGDLLDWVALGSACDAVSLSKSINNRALIAHGLKVMNARRRPAWEGMAVVLGKKDAYSAPDLAWRIGPRLNARSRLSEAMTGVQFLMSKDYDEAVRLATVLEEDNTTRRGIEKEMTATAMAIAALQASSDSPAIVVCLENGHAGCHGITASRLTEALGRPTMMLSPKEGEMGVFTGSLRTAAGVNIKQAMDQVVEWEPGLLLSHGGHHGAGGLRVQAGNIHLLQELFCEAVLLQVHPSQLHPLIHTDGELDASPSLAMVDELAQLEPYGREFDPPVFHGQFQVLSARVIGADKTHVKLSLKDRYGGVTSAIWFGAIKTSVFRPEPSEADVPVAAGDMVNAAYTLTSNTYRGNTSVDLQIKHARKASTSTS</sequence>
<dbReference type="InterPro" id="IPR041122">
    <property type="entry name" value="RecJ_OB"/>
</dbReference>
<comment type="similarity">
    <text evidence="1">Belongs to the RecJ family.</text>
</comment>
<evidence type="ECO:0000256" key="5">
    <source>
        <dbReference type="ARBA" id="ARBA00022839"/>
    </source>
</evidence>
<dbReference type="Gene3D" id="3.90.1640.30">
    <property type="match status" value="1"/>
</dbReference>
<organism evidence="9 10">
    <name type="scientific">Xanthomonas perforans</name>
    <dbReference type="NCBI Taxonomy" id="442694"/>
    <lineage>
        <taxon>Bacteria</taxon>
        <taxon>Pseudomonadati</taxon>
        <taxon>Pseudomonadota</taxon>
        <taxon>Gammaproteobacteria</taxon>
        <taxon>Lysobacterales</taxon>
        <taxon>Lysobacteraceae</taxon>
        <taxon>Xanthomonas</taxon>
    </lineage>
</organism>
<dbReference type="SUPFAM" id="SSF64182">
    <property type="entry name" value="DHH phosphoesterases"/>
    <property type="match status" value="1"/>
</dbReference>
<keyword evidence="3" id="KW-0540">Nuclease</keyword>
<keyword evidence="5 9" id="KW-0269">Exonuclease</keyword>
<feature type="domain" description="RecJ OB" evidence="8">
    <location>
        <begin position="519"/>
        <end position="633"/>
    </location>
</feature>
<feature type="domain" description="DHHA1" evidence="7">
    <location>
        <begin position="404"/>
        <end position="501"/>
    </location>
</feature>
<evidence type="ECO:0000256" key="3">
    <source>
        <dbReference type="ARBA" id="ARBA00022722"/>
    </source>
</evidence>
<dbReference type="Gene3D" id="2.40.50.460">
    <property type="match status" value="1"/>
</dbReference>
<evidence type="ECO:0000313" key="9">
    <source>
        <dbReference type="EMBL" id="NEL77114.1"/>
    </source>
</evidence>
<proteinExistence type="inferred from homology"/>
<dbReference type="PANTHER" id="PTHR30255:SF2">
    <property type="entry name" value="SINGLE-STRANDED-DNA-SPECIFIC EXONUCLEASE RECJ"/>
    <property type="match status" value="1"/>
</dbReference>
<dbReference type="AlphaFoldDB" id="A0A6P0E3H2"/>
<keyword evidence="4" id="KW-0378">Hydrolase</keyword>
<dbReference type="PANTHER" id="PTHR30255">
    <property type="entry name" value="SINGLE-STRANDED-DNA-SPECIFIC EXONUCLEASE RECJ"/>
    <property type="match status" value="1"/>
</dbReference>
<evidence type="ECO:0000259" key="6">
    <source>
        <dbReference type="Pfam" id="PF01368"/>
    </source>
</evidence>
<evidence type="ECO:0000259" key="8">
    <source>
        <dbReference type="Pfam" id="PF17768"/>
    </source>
</evidence>
<evidence type="ECO:0000256" key="2">
    <source>
        <dbReference type="ARBA" id="ARBA00019841"/>
    </source>
</evidence>
<dbReference type="Proteomes" id="UP000471082">
    <property type="component" value="Unassembled WGS sequence"/>
</dbReference>
<evidence type="ECO:0000313" key="10">
    <source>
        <dbReference type="Proteomes" id="UP000471082"/>
    </source>
</evidence>
<dbReference type="InterPro" id="IPR001667">
    <property type="entry name" value="DDH_dom"/>
</dbReference>
<dbReference type="GO" id="GO:0003676">
    <property type="term" value="F:nucleic acid binding"/>
    <property type="evidence" value="ECO:0007669"/>
    <property type="project" value="InterPro"/>
</dbReference>
<reference evidence="9 10" key="1">
    <citation type="submission" date="2019-11" db="EMBL/GenBank/DDBJ databases">
        <title>Genome-resolved metagenomics to study the prevalence of co-infection and intraspecific heterogeneity among plant pathogen metapopulations.</title>
        <authorList>
            <person name="Newberry E."/>
            <person name="Bhandari R."/>
            <person name="Kemble J."/>
            <person name="Sikora E."/>
            <person name="Potnis N."/>
        </authorList>
    </citation>
    <scope>NUCLEOTIDE SEQUENCE [LARGE SCALE GENOMIC DNA]</scope>
    <source>
        <strain evidence="9">Xp_Tom_Tuscaloosa_18b</strain>
    </source>
</reference>
<dbReference type="GO" id="GO:0004527">
    <property type="term" value="F:exonuclease activity"/>
    <property type="evidence" value="ECO:0007669"/>
    <property type="project" value="UniProtKB-KW"/>
</dbReference>
<dbReference type="InterPro" id="IPR051673">
    <property type="entry name" value="SSDNA_exonuclease_RecJ"/>
</dbReference>
<dbReference type="Pfam" id="PF02272">
    <property type="entry name" value="DHHA1"/>
    <property type="match status" value="1"/>
</dbReference>
<gene>
    <name evidence="9" type="ORF">G3W61_12780</name>
</gene>
<feature type="domain" description="DDH" evidence="6">
    <location>
        <begin position="121"/>
        <end position="257"/>
    </location>
</feature>
<evidence type="ECO:0000256" key="1">
    <source>
        <dbReference type="ARBA" id="ARBA00005915"/>
    </source>
</evidence>
<dbReference type="RefSeq" id="WP_080955607.1">
    <property type="nucleotide sequence ID" value="NZ_JAKHFX010000008.1"/>
</dbReference>
<dbReference type="EMBL" id="JAAGYU010000053">
    <property type="protein sequence ID" value="NEL77114.1"/>
    <property type="molecule type" value="Genomic_DNA"/>
</dbReference>
<dbReference type="InterPro" id="IPR003156">
    <property type="entry name" value="DHHA1_dom"/>
</dbReference>